<dbReference type="PANTHER" id="PTHR42734:SF9">
    <property type="entry name" value="ZINC IMPORT ATP-BINDING PROTEIN ZNUC"/>
    <property type="match status" value="1"/>
</dbReference>
<proteinExistence type="inferred from homology"/>
<dbReference type="InterPro" id="IPR017871">
    <property type="entry name" value="ABC_transporter-like_CS"/>
</dbReference>
<dbReference type="AlphaFoldDB" id="J0R1A0"/>
<evidence type="ECO:0000256" key="5">
    <source>
        <dbReference type="ARBA" id="ARBA00022833"/>
    </source>
</evidence>
<keyword evidence="7" id="KW-0864">Zinc transport</keyword>
<dbReference type="GO" id="GO:0005524">
    <property type="term" value="F:ATP binding"/>
    <property type="evidence" value="ECO:0007669"/>
    <property type="project" value="UniProtKB-KW"/>
</dbReference>
<keyword evidence="13" id="KW-1185">Reference proteome</keyword>
<evidence type="ECO:0000313" key="12">
    <source>
        <dbReference type="EMBL" id="EJF89329.1"/>
    </source>
</evidence>
<reference evidence="12 13" key="1">
    <citation type="submission" date="2012-03" db="EMBL/GenBank/DDBJ databases">
        <title>The Genome Sequence of Bartonella tamiae Th239.</title>
        <authorList>
            <consortium name="The Broad Institute Genome Sequencing Platform"/>
            <consortium name="The Broad Institute Genome Sequencing Center for Infectious Disease"/>
            <person name="Feldgarden M."/>
            <person name="Kirby J."/>
            <person name="Kosoy M."/>
            <person name="Birtles R."/>
            <person name="Probert W.S."/>
            <person name="Chiaraviglio L."/>
            <person name="Young S.K."/>
            <person name="Zeng Q."/>
            <person name="Gargeya S."/>
            <person name="Fitzgerald M."/>
            <person name="Haas B."/>
            <person name="Abouelleil A."/>
            <person name="Alvarado L."/>
            <person name="Arachchi H.M."/>
            <person name="Berlin A."/>
            <person name="Chapman S.B."/>
            <person name="Gearin G."/>
            <person name="Goldberg J."/>
            <person name="Griggs A."/>
            <person name="Gujja S."/>
            <person name="Hansen M."/>
            <person name="Heiman D."/>
            <person name="Howarth C."/>
            <person name="Larimer J."/>
            <person name="Lui A."/>
            <person name="MacDonald P.J.P."/>
            <person name="McCowen C."/>
            <person name="Montmayeur A."/>
            <person name="Murphy C."/>
            <person name="Neiman D."/>
            <person name="Pearson M."/>
            <person name="Priest M."/>
            <person name="Roberts A."/>
            <person name="Saif S."/>
            <person name="Shea T."/>
            <person name="Sisk P."/>
            <person name="Stolte C."/>
            <person name="Sykes S."/>
            <person name="Wortman J."/>
            <person name="Nusbaum C."/>
            <person name="Birren B."/>
        </authorList>
    </citation>
    <scope>NUCLEOTIDE SEQUENCE [LARGE SCALE GENOMIC DNA]</scope>
    <source>
        <strain evidence="12 13">Th239</strain>
    </source>
</reference>
<evidence type="ECO:0000256" key="4">
    <source>
        <dbReference type="ARBA" id="ARBA00022741"/>
    </source>
</evidence>
<dbReference type="GO" id="GO:0006829">
    <property type="term" value="P:zinc ion transport"/>
    <property type="evidence" value="ECO:0007669"/>
    <property type="project" value="UniProtKB-KW"/>
</dbReference>
<keyword evidence="5" id="KW-0862">Zinc</keyword>
<evidence type="ECO:0000256" key="6">
    <source>
        <dbReference type="ARBA" id="ARBA00022840"/>
    </source>
</evidence>
<comment type="caution">
    <text evidence="12">The sequence shown here is derived from an EMBL/GenBank/DDBJ whole genome shotgun (WGS) entry which is preliminary data.</text>
</comment>
<dbReference type="GO" id="GO:0010043">
    <property type="term" value="P:response to zinc ion"/>
    <property type="evidence" value="ECO:0007669"/>
    <property type="project" value="TreeGrafter"/>
</dbReference>
<evidence type="ECO:0000256" key="8">
    <source>
        <dbReference type="ARBA" id="ARBA00022967"/>
    </source>
</evidence>
<dbReference type="eggNOG" id="COG1121">
    <property type="taxonomic scope" value="Bacteria"/>
</dbReference>
<keyword evidence="9" id="KW-0406">Ion transport</keyword>
<dbReference type="InterPro" id="IPR003593">
    <property type="entry name" value="AAA+_ATPase"/>
</dbReference>
<keyword evidence="6" id="KW-0067">ATP-binding</keyword>
<dbReference type="PROSITE" id="PS50893">
    <property type="entry name" value="ABC_TRANSPORTER_2"/>
    <property type="match status" value="1"/>
</dbReference>
<evidence type="ECO:0000256" key="3">
    <source>
        <dbReference type="ARBA" id="ARBA00022475"/>
    </source>
</evidence>
<evidence type="ECO:0000313" key="13">
    <source>
        <dbReference type="Proteomes" id="UP000008952"/>
    </source>
</evidence>
<dbReference type="PANTHER" id="PTHR42734">
    <property type="entry name" value="METAL TRANSPORT SYSTEM ATP-BINDING PROTEIN TM_0124-RELATED"/>
    <property type="match status" value="1"/>
</dbReference>
<dbReference type="OrthoDB" id="9780942at2"/>
<feature type="domain" description="ABC transporter" evidence="11">
    <location>
        <begin position="7"/>
        <end position="222"/>
    </location>
</feature>
<dbReference type="InterPro" id="IPR027417">
    <property type="entry name" value="P-loop_NTPase"/>
</dbReference>
<evidence type="ECO:0000259" key="11">
    <source>
        <dbReference type="PROSITE" id="PS50893"/>
    </source>
</evidence>
<dbReference type="RefSeq" id="WP_008040572.1">
    <property type="nucleotide sequence ID" value="NZ_JH725147.1"/>
</dbReference>
<dbReference type="GO" id="GO:0016887">
    <property type="term" value="F:ATP hydrolysis activity"/>
    <property type="evidence" value="ECO:0007669"/>
    <property type="project" value="InterPro"/>
</dbReference>
<keyword evidence="3" id="KW-1003">Cell membrane</keyword>
<comment type="similarity">
    <text evidence="1">Belongs to the ABC transporter superfamily.</text>
</comment>
<evidence type="ECO:0000256" key="2">
    <source>
        <dbReference type="ARBA" id="ARBA00022448"/>
    </source>
</evidence>
<evidence type="ECO:0000256" key="1">
    <source>
        <dbReference type="ARBA" id="ARBA00005417"/>
    </source>
</evidence>
<evidence type="ECO:0000256" key="7">
    <source>
        <dbReference type="ARBA" id="ARBA00022906"/>
    </source>
</evidence>
<dbReference type="HOGENOM" id="CLU_000604_1_11_5"/>
<organism evidence="12 13">
    <name type="scientific">Bartonella tamiae Th239</name>
    <dbReference type="NCBI Taxonomy" id="1094558"/>
    <lineage>
        <taxon>Bacteria</taxon>
        <taxon>Pseudomonadati</taxon>
        <taxon>Pseudomonadota</taxon>
        <taxon>Alphaproteobacteria</taxon>
        <taxon>Hyphomicrobiales</taxon>
        <taxon>Bartonellaceae</taxon>
        <taxon>Bartonella</taxon>
    </lineage>
</organism>
<dbReference type="Gene3D" id="3.40.50.300">
    <property type="entry name" value="P-loop containing nucleotide triphosphate hydrolases"/>
    <property type="match status" value="1"/>
</dbReference>
<accession>J0R1A0</accession>
<gene>
    <name evidence="12" type="ORF">ME5_01880</name>
</gene>
<keyword evidence="10" id="KW-0472">Membrane</keyword>
<evidence type="ECO:0000256" key="10">
    <source>
        <dbReference type="ARBA" id="ARBA00023136"/>
    </source>
</evidence>
<dbReference type="Proteomes" id="UP000008952">
    <property type="component" value="Unassembled WGS sequence"/>
</dbReference>
<dbReference type="PATRIC" id="fig|1094558.3.peg.2015"/>
<dbReference type="EMBL" id="AIMB01000008">
    <property type="protein sequence ID" value="EJF89329.1"/>
    <property type="molecule type" value="Genomic_DNA"/>
</dbReference>
<dbReference type="SMART" id="SM00382">
    <property type="entry name" value="AAA"/>
    <property type="match status" value="1"/>
</dbReference>
<dbReference type="STRING" id="1094558.ME5_01880"/>
<dbReference type="SUPFAM" id="SSF52540">
    <property type="entry name" value="P-loop containing nucleoside triphosphate hydrolases"/>
    <property type="match status" value="1"/>
</dbReference>
<dbReference type="InterPro" id="IPR003439">
    <property type="entry name" value="ABC_transporter-like_ATP-bd"/>
</dbReference>
<protein>
    <recommendedName>
        <fullName evidence="11">ABC transporter domain-containing protein</fullName>
    </recommendedName>
</protein>
<keyword evidence="8" id="KW-1278">Translocase</keyword>
<dbReference type="PROSITE" id="PS00211">
    <property type="entry name" value="ABC_TRANSPORTER_1"/>
    <property type="match status" value="1"/>
</dbReference>
<keyword evidence="4" id="KW-0547">Nucleotide-binding</keyword>
<name>J0R1A0_9HYPH</name>
<dbReference type="Pfam" id="PF00005">
    <property type="entry name" value="ABC_tran"/>
    <property type="match status" value="1"/>
</dbReference>
<evidence type="ECO:0000256" key="9">
    <source>
        <dbReference type="ARBA" id="ARBA00023065"/>
    </source>
</evidence>
<keyword evidence="2" id="KW-0813">Transport</keyword>
<sequence>MTREWLLSLKKAGLRYDGQWLVRDIDLDLYRGEIVTLIGPNGSGKSTTAKMALGIVNPTCGFLKQKLNLKVGYVPQKLTLDSSLPLTVRRLMTLTAKLDKKAVYEALKITGVAHLEKSALTDLSGGELQRVLLARAIVRKPDLLVLDEPLQGVDYQGESELYALIARLRDTLNCAILLISHDLHIVMAATDRVLCLNGHICCSGTPAEIATSDIYSHLIGDMAENSLTLYQHHHDHHHSINGEIEHYNVTLQKQNPCKQEDNNNV</sequence>
<dbReference type="InterPro" id="IPR050153">
    <property type="entry name" value="Metal_Ion_Import_ABC"/>
</dbReference>